<feature type="transmembrane region" description="Helical" evidence="6">
    <location>
        <begin position="35"/>
        <end position="55"/>
    </location>
</feature>
<evidence type="ECO:0000256" key="3">
    <source>
        <dbReference type="ARBA" id="ARBA00022692"/>
    </source>
</evidence>
<feature type="transmembrane region" description="Helical" evidence="6">
    <location>
        <begin position="138"/>
        <end position="159"/>
    </location>
</feature>
<dbReference type="GO" id="GO:0005886">
    <property type="term" value="C:plasma membrane"/>
    <property type="evidence" value="ECO:0007669"/>
    <property type="project" value="UniProtKB-SubCell"/>
</dbReference>
<keyword evidence="4 6" id="KW-1133">Transmembrane helix</keyword>
<dbReference type="Proteomes" id="UP000178230">
    <property type="component" value="Unassembled WGS sequence"/>
</dbReference>
<dbReference type="EMBL" id="MFIY01000022">
    <property type="protein sequence ID" value="OGG00163.1"/>
    <property type="molecule type" value="Genomic_DNA"/>
</dbReference>
<dbReference type="AlphaFoldDB" id="A0A1F5YJD0"/>
<accession>A0A1F5YJD0</accession>
<comment type="caution">
    <text evidence="7">The sequence shown here is derived from an EMBL/GenBank/DDBJ whole genome shotgun (WGS) entry which is preliminary data.</text>
</comment>
<evidence type="ECO:0000256" key="4">
    <source>
        <dbReference type="ARBA" id="ARBA00022989"/>
    </source>
</evidence>
<feature type="transmembrane region" description="Helical" evidence="6">
    <location>
        <begin position="250"/>
        <end position="272"/>
    </location>
</feature>
<dbReference type="PANTHER" id="PTHR30250">
    <property type="entry name" value="PST FAMILY PREDICTED COLANIC ACID TRANSPORTER"/>
    <property type="match status" value="1"/>
</dbReference>
<evidence type="ECO:0000256" key="1">
    <source>
        <dbReference type="ARBA" id="ARBA00004651"/>
    </source>
</evidence>
<feature type="transmembrane region" description="Helical" evidence="6">
    <location>
        <begin position="207"/>
        <end position="230"/>
    </location>
</feature>
<organism evidence="7 8">
    <name type="scientific">Candidatus Gottesmanbacteria bacterium RBG_13_37_7</name>
    <dbReference type="NCBI Taxonomy" id="1798369"/>
    <lineage>
        <taxon>Bacteria</taxon>
        <taxon>Candidatus Gottesmaniibacteriota</taxon>
    </lineage>
</organism>
<evidence type="ECO:0000256" key="6">
    <source>
        <dbReference type="SAM" id="Phobius"/>
    </source>
</evidence>
<dbReference type="Pfam" id="PF13440">
    <property type="entry name" value="Polysacc_synt_3"/>
    <property type="match status" value="1"/>
</dbReference>
<feature type="transmembrane region" description="Helical" evidence="6">
    <location>
        <begin position="67"/>
        <end position="91"/>
    </location>
</feature>
<protein>
    <recommendedName>
        <fullName evidence="9">Polysaccharide biosynthesis protein C-terminal domain-containing protein</fullName>
    </recommendedName>
</protein>
<dbReference type="InterPro" id="IPR050833">
    <property type="entry name" value="Poly_Biosynth_Transport"/>
</dbReference>
<feature type="transmembrane region" description="Helical" evidence="6">
    <location>
        <begin position="9"/>
        <end position="29"/>
    </location>
</feature>
<keyword evidence="2" id="KW-1003">Cell membrane</keyword>
<evidence type="ECO:0000256" key="5">
    <source>
        <dbReference type="ARBA" id="ARBA00023136"/>
    </source>
</evidence>
<sequence>FIRFAIPKLFITGGFIFLLLSALSPYISAFLKLEAVLPVIIMSVYFLISLPLLVNKAVLSGTLSFKYLTLNGFFEIGLKLLVSVILVLFNFKLIGALIGPVAGLVTSLLLSHIELSYILKSSEKTKVSYSWDRVIKKLIPFFLITFALNSMINLDIILVKHFFDAKIAGDYVALSTVGKIIFYIVGPVISVMFPLISNRVEKGTSYILPLLGTLALTLAMNLMLVFSYFVFPKAIISSLFGRNYLGAVPYMGTFAFFMSVYTVNSVLSYFLISISYFKPVYFLFTVSLFQGVFLFLFHNSVSQVIYINIIISLMYLATVFYFVLQHEKGIINRIFRKLNI</sequence>
<keyword evidence="3 6" id="KW-0812">Transmembrane</keyword>
<dbReference type="PANTHER" id="PTHR30250:SF28">
    <property type="entry name" value="POLYSACCHARIDE BIOSYNTHESIS PROTEIN"/>
    <property type="match status" value="1"/>
</dbReference>
<evidence type="ECO:0000313" key="8">
    <source>
        <dbReference type="Proteomes" id="UP000178230"/>
    </source>
</evidence>
<reference evidence="7 8" key="1">
    <citation type="journal article" date="2016" name="Nat. Commun.">
        <title>Thousands of microbial genomes shed light on interconnected biogeochemical processes in an aquifer system.</title>
        <authorList>
            <person name="Anantharaman K."/>
            <person name="Brown C.T."/>
            <person name="Hug L.A."/>
            <person name="Sharon I."/>
            <person name="Castelle C.J."/>
            <person name="Probst A.J."/>
            <person name="Thomas B.C."/>
            <person name="Singh A."/>
            <person name="Wilkins M.J."/>
            <person name="Karaoz U."/>
            <person name="Brodie E.L."/>
            <person name="Williams K.H."/>
            <person name="Hubbard S.S."/>
            <person name="Banfield J.F."/>
        </authorList>
    </citation>
    <scope>NUCLEOTIDE SEQUENCE [LARGE SCALE GENOMIC DNA]</scope>
</reference>
<name>A0A1F5YJD0_9BACT</name>
<feature type="non-terminal residue" evidence="7">
    <location>
        <position position="1"/>
    </location>
</feature>
<keyword evidence="5 6" id="KW-0472">Membrane</keyword>
<evidence type="ECO:0008006" key="9">
    <source>
        <dbReference type="Google" id="ProtNLM"/>
    </source>
</evidence>
<gene>
    <name evidence="7" type="ORF">A2Y99_02295</name>
</gene>
<proteinExistence type="predicted"/>
<comment type="subcellular location">
    <subcellularLocation>
        <location evidence="1">Cell membrane</location>
        <topology evidence="1">Multi-pass membrane protein</topology>
    </subcellularLocation>
</comment>
<evidence type="ECO:0000256" key="2">
    <source>
        <dbReference type="ARBA" id="ARBA00022475"/>
    </source>
</evidence>
<feature type="transmembrane region" description="Helical" evidence="6">
    <location>
        <begin position="97"/>
        <end position="117"/>
    </location>
</feature>
<evidence type="ECO:0000313" key="7">
    <source>
        <dbReference type="EMBL" id="OGG00163.1"/>
    </source>
</evidence>
<feature type="transmembrane region" description="Helical" evidence="6">
    <location>
        <begin position="279"/>
        <end position="298"/>
    </location>
</feature>
<feature type="transmembrane region" description="Helical" evidence="6">
    <location>
        <begin position="171"/>
        <end position="195"/>
    </location>
</feature>
<feature type="transmembrane region" description="Helical" evidence="6">
    <location>
        <begin position="304"/>
        <end position="324"/>
    </location>
</feature>